<dbReference type="OrthoDB" id="2512852at2759"/>
<accession>A0A180GCC1</accession>
<dbReference type="AlphaFoldDB" id="A0A180GCC1"/>
<evidence type="ECO:0000256" key="2">
    <source>
        <dbReference type="SAM" id="MobiDB-lite"/>
    </source>
</evidence>
<evidence type="ECO:0000256" key="1">
    <source>
        <dbReference type="PROSITE-ProRule" id="PRU00047"/>
    </source>
</evidence>
<evidence type="ECO:0000259" key="3">
    <source>
        <dbReference type="PROSITE" id="PS50158"/>
    </source>
</evidence>
<keyword evidence="1" id="KW-0862">Zinc</keyword>
<keyword evidence="1" id="KW-0863">Zinc-finger</keyword>
<evidence type="ECO:0000313" key="4">
    <source>
        <dbReference type="EMBL" id="OAV90108.1"/>
    </source>
</evidence>
<reference evidence="5" key="4">
    <citation type="submission" date="2025-05" db="UniProtKB">
        <authorList>
            <consortium name="EnsemblFungi"/>
        </authorList>
    </citation>
    <scope>IDENTIFICATION</scope>
    <source>
        <strain evidence="5">isolate 1-1 / race 1 (BBBD)</strain>
    </source>
</reference>
<dbReference type="InterPro" id="IPR001878">
    <property type="entry name" value="Znf_CCHC"/>
</dbReference>
<reference evidence="4" key="2">
    <citation type="submission" date="2016-05" db="EMBL/GenBank/DDBJ databases">
        <title>Comparative analysis highlights variable genome content of wheat rusts and divergence of the mating loci.</title>
        <authorList>
            <person name="Cuomo C.A."/>
            <person name="Bakkeren G."/>
            <person name="Szabo L."/>
            <person name="Khalil H."/>
            <person name="Joly D."/>
            <person name="Goldberg J."/>
            <person name="Young S."/>
            <person name="Zeng Q."/>
            <person name="Fellers J."/>
        </authorList>
    </citation>
    <scope>NUCLEOTIDE SEQUENCE [LARGE SCALE GENOMIC DNA]</scope>
    <source>
        <strain evidence="4">1-1 BBBD Race 1</strain>
    </source>
</reference>
<keyword evidence="1" id="KW-0479">Metal-binding</keyword>
<organism evidence="4">
    <name type="scientific">Puccinia triticina (isolate 1-1 / race 1 (BBBD))</name>
    <name type="common">Brown leaf rust fungus</name>
    <dbReference type="NCBI Taxonomy" id="630390"/>
    <lineage>
        <taxon>Eukaryota</taxon>
        <taxon>Fungi</taxon>
        <taxon>Dikarya</taxon>
        <taxon>Basidiomycota</taxon>
        <taxon>Pucciniomycotina</taxon>
        <taxon>Pucciniomycetes</taxon>
        <taxon>Pucciniales</taxon>
        <taxon>Pucciniaceae</taxon>
        <taxon>Puccinia</taxon>
    </lineage>
</organism>
<evidence type="ECO:0000313" key="5">
    <source>
        <dbReference type="EnsemblFungi" id="PTTG_28423-t43_1-p1"/>
    </source>
</evidence>
<dbReference type="GO" id="GO:0003676">
    <property type="term" value="F:nucleic acid binding"/>
    <property type="evidence" value="ECO:0007669"/>
    <property type="project" value="InterPro"/>
</dbReference>
<feature type="domain" description="CCHC-type" evidence="3">
    <location>
        <begin position="342"/>
        <end position="357"/>
    </location>
</feature>
<dbReference type="Proteomes" id="UP000005240">
    <property type="component" value="Unassembled WGS sequence"/>
</dbReference>
<keyword evidence="6" id="KW-1185">Reference proteome</keyword>
<name>A0A180GCC1_PUCT1</name>
<sequence>MMSRRNSVNSHASGREEEEFVPDGGARMASLFDLFTGGNSGRGGDETIRPLNNPTGAQPGGSATGHLNVQNRGAPPHIPPPQQGAAGARPGNVVNDLSRAHQDFLAARLQLEQAKLVSQTAKLINDWWTDGKRLAANGANLTQWLKELEEIGRSNMSDGDFFTQPIQNTTFEKIARMVVLEGVHPSLVPDLQRAKSALEMLSILKKRFLVVSRAAQMNVWNRFLDFSVNDAEGAGLSSTMRNLYTEWNNLNVRIHSDAFFGFVFQQAVMQSLVAFKNDFLQWVKTSMQHDESKKTLADSSAPSVLLAEGGEEEVNFDALLADVPEENWPDVLDFYATTAHWCWQCGAADHYLSECPQRVKPNQINKKLRGPGVSPFPMPAHRTQATFVGSLYTQPTSAQSPNQSTP</sequence>
<dbReference type="EMBL" id="ADAS02000108">
    <property type="protein sequence ID" value="OAV90108.1"/>
    <property type="molecule type" value="Genomic_DNA"/>
</dbReference>
<reference evidence="5 6" key="3">
    <citation type="journal article" date="2017" name="G3 (Bethesda)">
        <title>Comparative analysis highlights variable genome content of wheat rusts and divergence of the mating loci.</title>
        <authorList>
            <person name="Cuomo C.A."/>
            <person name="Bakkeren G."/>
            <person name="Khalil H.B."/>
            <person name="Panwar V."/>
            <person name="Joly D."/>
            <person name="Linning R."/>
            <person name="Sakthikumar S."/>
            <person name="Song X."/>
            <person name="Adiconis X."/>
            <person name="Fan L."/>
            <person name="Goldberg J.M."/>
            <person name="Levin J.Z."/>
            <person name="Young S."/>
            <person name="Zeng Q."/>
            <person name="Anikster Y."/>
            <person name="Bruce M."/>
            <person name="Wang M."/>
            <person name="Yin C."/>
            <person name="McCallum B."/>
            <person name="Szabo L.J."/>
            <person name="Hulbert S."/>
            <person name="Chen X."/>
            <person name="Fellers J.P."/>
        </authorList>
    </citation>
    <scope>NUCLEOTIDE SEQUENCE</scope>
    <source>
        <strain evidence="6">Isolate 1-1 / race 1 (BBBD)</strain>
        <strain evidence="5">isolate 1-1 / race 1 (BBBD)</strain>
    </source>
</reference>
<evidence type="ECO:0000313" key="6">
    <source>
        <dbReference type="Proteomes" id="UP000005240"/>
    </source>
</evidence>
<dbReference type="GO" id="GO:0008270">
    <property type="term" value="F:zinc ion binding"/>
    <property type="evidence" value="ECO:0007669"/>
    <property type="project" value="UniProtKB-KW"/>
</dbReference>
<protein>
    <submittedName>
        <fullName evidence="5">CCHC-type domain-containing protein</fullName>
    </submittedName>
</protein>
<feature type="region of interest" description="Disordered" evidence="2">
    <location>
        <begin position="1"/>
        <end position="92"/>
    </location>
</feature>
<proteinExistence type="predicted"/>
<gene>
    <name evidence="4" type="ORF">PTTG_28423</name>
</gene>
<dbReference type="EnsemblFungi" id="PTTG_28423-t43_1">
    <property type="protein sequence ID" value="PTTG_28423-t43_1-p1"/>
    <property type="gene ID" value="PTTG_28423"/>
</dbReference>
<feature type="compositionally biased region" description="Polar residues" evidence="2">
    <location>
        <begin position="1"/>
        <end position="12"/>
    </location>
</feature>
<dbReference type="VEuPathDB" id="FungiDB:PTTG_28423"/>
<reference evidence="4" key="1">
    <citation type="submission" date="2009-11" db="EMBL/GenBank/DDBJ databases">
        <authorList>
            <consortium name="The Broad Institute Genome Sequencing Platform"/>
            <person name="Ward D."/>
            <person name="Feldgarden M."/>
            <person name="Earl A."/>
            <person name="Young S.K."/>
            <person name="Zeng Q."/>
            <person name="Koehrsen M."/>
            <person name="Alvarado L."/>
            <person name="Berlin A."/>
            <person name="Bochicchio J."/>
            <person name="Borenstein D."/>
            <person name="Chapman S.B."/>
            <person name="Chen Z."/>
            <person name="Engels R."/>
            <person name="Freedman E."/>
            <person name="Gellesch M."/>
            <person name="Goldberg J."/>
            <person name="Griggs A."/>
            <person name="Gujja S."/>
            <person name="Heilman E."/>
            <person name="Heiman D."/>
            <person name="Hepburn T."/>
            <person name="Howarth C."/>
            <person name="Jen D."/>
            <person name="Larson L."/>
            <person name="Lewis B."/>
            <person name="Mehta T."/>
            <person name="Park D."/>
            <person name="Pearson M."/>
            <person name="Roberts A."/>
            <person name="Saif S."/>
            <person name="Shea T."/>
            <person name="Shenoy N."/>
            <person name="Sisk P."/>
            <person name="Stolte C."/>
            <person name="Sykes S."/>
            <person name="Thomson T."/>
            <person name="Walk T."/>
            <person name="White J."/>
            <person name="Yandava C."/>
            <person name="Izard J."/>
            <person name="Baranova O.V."/>
            <person name="Blanton J.M."/>
            <person name="Tanner A.C."/>
            <person name="Dewhirst F.E."/>
            <person name="Haas B."/>
            <person name="Nusbaum C."/>
            <person name="Birren B."/>
        </authorList>
    </citation>
    <scope>NUCLEOTIDE SEQUENCE [LARGE SCALE GENOMIC DNA]</scope>
    <source>
        <strain evidence="4">1-1 BBBD Race 1</strain>
    </source>
</reference>
<dbReference type="PROSITE" id="PS50158">
    <property type="entry name" value="ZF_CCHC"/>
    <property type="match status" value="1"/>
</dbReference>